<comment type="caution">
    <text evidence="1">The sequence shown here is derived from an EMBL/GenBank/DDBJ whole genome shotgun (WGS) entry which is preliminary data.</text>
</comment>
<feature type="non-terminal residue" evidence="1">
    <location>
        <position position="1"/>
    </location>
</feature>
<dbReference type="EMBL" id="CAJOAX010009495">
    <property type="protein sequence ID" value="CAF4057181.1"/>
    <property type="molecule type" value="Genomic_DNA"/>
</dbReference>
<sequence length="25" mass="2783">STINQLLDIRKTAIDPPPIYRGCPT</sequence>
<evidence type="ECO:0000313" key="1">
    <source>
        <dbReference type="EMBL" id="CAF4057181.1"/>
    </source>
</evidence>
<name>A0A819SVQ7_9BILA</name>
<dbReference type="AlphaFoldDB" id="A0A819SVQ7"/>
<evidence type="ECO:0000313" key="2">
    <source>
        <dbReference type="Proteomes" id="UP000663823"/>
    </source>
</evidence>
<reference evidence="1" key="1">
    <citation type="submission" date="2021-02" db="EMBL/GenBank/DDBJ databases">
        <authorList>
            <person name="Nowell W R."/>
        </authorList>
    </citation>
    <scope>NUCLEOTIDE SEQUENCE</scope>
</reference>
<proteinExistence type="predicted"/>
<organism evidence="1 2">
    <name type="scientific">Rotaria sordida</name>
    <dbReference type="NCBI Taxonomy" id="392033"/>
    <lineage>
        <taxon>Eukaryota</taxon>
        <taxon>Metazoa</taxon>
        <taxon>Spiralia</taxon>
        <taxon>Gnathifera</taxon>
        <taxon>Rotifera</taxon>
        <taxon>Eurotatoria</taxon>
        <taxon>Bdelloidea</taxon>
        <taxon>Philodinida</taxon>
        <taxon>Philodinidae</taxon>
        <taxon>Rotaria</taxon>
    </lineage>
</organism>
<gene>
    <name evidence="1" type="ORF">OTI717_LOCUS31958</name>
</gene>
<dbReference type="Proteomes" id="UP000663823">
    <property type="component" value="Unassembled WGS sequence"/>
</dbReference>
<protein>
    <submittedName>
        <fullName evidence="1">Uncharacterized protein</fullName>
    </submittedName>
</protein>
<accession>A0A819SVQ7</accession>